<dbReference type="EMBL" id="JARAOO010000010">
    <property type="protein sequence ID" value="KAJ7953528.1"/>
    <property type="molecule type" value="Genomic_DNA"/>
</dbReference>
<dbReference type="GO" id="GO:0005634">
    <property type="term" value="C:nucleus"/>
    <property type="evidence" value="ECO:0007669"/>
    <property type="project" value="UniProtKB-SubCell"/>
</dbReference>
<comment type="caution">
    <text evidence="7">The sequence shown here is derived from an EMBL/GenBank/DDBJ whole genome shotgun (WGS) entry which is preliminary data.</text>
</comment>
<proteinExistence type="predicted"/>
<dbReference type="SUPFAM" id="SSF55021">
    <property type="entry name" value="ACT-like"/>
    <property type="match status" value="1"/>
</dbReference>
<name>A0AAD7L963_QUISA</name>
<accession>A0AAD7L963</accession>
<sequence length="212" mass="23791">MVSLRQLEQGMQQVRSYYKSESYTMRNSFPQVRSSSDAYRNSFSKPRSKAEVKLLAAKKHSESEKRRRMRINSQYATLRAILPNLVKMDKASVLEETIRQVMALKKNVSELEAVSRGSTDEIVFPGESDKLNLEHCIDDQGLMKATLSCEDRPGLMSALARALRSVKGKVVRAEMVTVGGRTKSVLWVQGLGCGNEGMGMLKRALKVVIHRP</sequence>
<dbReference type="Gene3D" id="4.10.280.10">
    <property type="entry name" value="Helix-loop-helix DNA-binding domain"/>
    <property type="match status" value="1"/>
</dbReference>
<keyword evidence="5" id="KW-0539">Nucleus</keyword>
<dbReference type="InterPro" id="IPR011598">
    <property type="entry name" value="bHLH_dom"/>
</dbReference>
<dbReference type="PANTHER" id="PTHR45844:SF17">
    <property type="entry name" value="TRANSCRIPTION FACTOR BHLH131"/>
    <property type="match status" value="1"/>
</dbReference>
<dbReference type="KEGG" id="qsa:O6P43_025220"/>
<evidence type="ECO:0000256" key="3">
    <source>
        <dbReference type="ARBA" id="ARBA00023125"/>
    </source>
</evidence>
<dbReference type="SUPFAM" id="SSF47459">
    <property type="entry name" value="HLH, helix-loop-helix DNA-binding domain"/>
    <property type="match status" value="1"/>
</dbReference>
<keyword evidence="2" id="KW-0805">Transcription regulation</keyword>
<organism evidence="7 8">
    <name type="scientific">Quillaja saponaria</name>
    <name type="common">Soap bark tree</name>
    <dbReference type="NCBI Taxonomy" id="32244"/>
    <lineage>
        <taxon>Eukaryota</taxon>
        <taxon>Viridiplantae</taxon>
        <taxon>Streptophyta</taxon>
        <taxon>Embryophyta</taxon>
        <taxon>Tracheophyta</taxon>
        <taxon>Spermatophyta</taxon>
        <taxon>Magnoliopsida</taxon>
        <taxon>eudicotyledons</taxon>
        <taxon>Gunneridae</taxon>
        <taxon>Pentapetalae</taxon>
        <taxon>rosids</taxon>
        <taxon>fabids</taxon>
        <taxon>Fabales</taxon>
        <taxon>Quillajaceae</taxon>
        <taxon>Quillaja</taxon>
    </lineage>
</organism>
<protein>
    <submittedName>
        <fullName evidence="7">Transcription factor bHLH</fullName>
    </submittedName>
</protein>
<dbReference type="GO" id="GO:0046983">
    <property type="term" value="F:protein dimerization activity"/>
    <property type="evidence" value="ECO:0007669"/>
    <property type="project" value="InterPro"/>
</dbReference>
<dbReference type="Proteomes" id="UP001163823">
    <property type="component" value="Chromosome 10"/>
</dbReference>
<comment type="subcellular location">
    <subcellularLocation>
        <location evidence="1">Nucleus</location>
    </subcellularLocation>
</comment>
<reference evidence="7" key="1">
    <citation type="journal article" date="2023" name="Science">
        <title>Elucidation of the pathway for biosynthesis of saponin adjuvants from the soapbark tree.</title>
        <authorList>
            <person name="Reed J."/>
            <person name="Orme A."/>
            <person name="El-Demerdash A."/>
            <person name="Owen C."/>
            <person name="Martin L.B.B."/>
            <person name="Misra R.C."/>
            <person name="Kikuchi S."/>
            <person name="Rejzek M."/>
            <person name="Martin A.C."/>
            <person name="Harkess A."/>
            <person name="Leebens-Mack J."/>
            <person name="Louveau T."/>
            <person name="Stephenson M.J."/>
            <person name="Osbourn A."/>
        </authorList>
    </citation>
    <scope>NUCLEOTIDE SEQUENCE</scope>
    <source>
        <strain evidence="7">S10</strain>
    </source>
</reference>
<dbReference type="GO" id="GO:0003677">
    <property type="term" value="F:DNA binding"/>
    <property type="evidence" value="ECO:0007669"/>
    <property type="project" value="UniProtKB-KW"/>
</dbReference>
<feature type="domain" description="BHLH" evidence="6">
    <location>
        <begin position="55"/>
        <end position="104"/>
    </location>
</feature>
<evidence type="ECO:0000256" key="2">
    <source>
        <dbReference type="ARBA" id="ARBA00023015"/>
    </source>
</evidence>
<dbReference type="SMART" id="SM00353">
    <property type="entry name" value="HLH"/>
    <property type="match status" value="1"/>
</dbReference>
<evidence type="ECO:0000256" key="1">
    <source>
        <dbReference type="ARBA" id="ARBA00004123"/>
    </source>
</evidence>
<evidence type="ECO:0000313" key="8">
    <source>
        <dbReference type="Proteomes" id="UP001163823"/>
    </source>
</evidence>
<evidence type="ECO:0000259" key="6">
    <source>
        <dbReference type="PROSITE" id="PS50888"/>
    </source>
</evidence>
<keyword evidence="8" id="KW-1185">Reference proteome</keyword>
<evidence type="ECO:0000256" key="4">
    <source>
        <dbReference type="ARBA" id="ARBA00023163"/>
    </source>
</evidence>
<evidence type="ECO:0000256" key="5">
    <source>
        <dbReference type="ARBA" id="ARBA00023242"/>
    </source>
</evidence>
<dbReference type="InterPro" id="IPR036638">
    <property type="entry name" value="HLH_DNA-bd_sf"/>
</dbReference>
<dbReference type="PROSITE" id="PS50888">
    <property type="entry name" value="BHLH"/>
    <property type="match status" value="1"/>
</dbReference>
<keyword evidence="3" id="KW-0238">DNA-binding</keyword>
<dbReference type="GO" id="GO:0003700">
    <property type="term" value="F:DNA-binding transcription factor activity"/>
    <property type="evidence" value="ECO:0007669"/>
    <property type="project" value="InterPro"/>
</dbReference>
<dbReference type="InterPro" id="IPR045865">
    <property type="entry name" value="ACT-like_dom_sf"/>
</dbReference>
<evidence type="ECO:0000313" key="7">
    <source>
        <dbReference type="EMBL" id="KAJ7953528.1"/>
    </source>
</evidence>
<keyword evidence="4" id="KW-0804">Transcription</keyword>
<dbReference type="CDD" id="cd04873">
    <property type="entry name" value="ACT_UUR-ACR-like"/>
    <property type="match status" value="1"/>
</dbReference>
<dbReference type="InterPro" id="IPR045847">
    <property type="entry name" value="AIG1-like"/>
</dbReference>
<gene>
    <name evidence="7" type="ORF">O6P43_025220</name>
</gene>
<dbReference type="AlphaFoldDB" id="A0AAD7L963"/>
<dbReference type="PANTHER" id="PTHR45844">
    <property type="entry name" value="TRANSCRIPTION FACTOR BHLH30"/>
    <property type="match status" value="1"/>
</dbReference>
<dbReference type="Gene3D" id="3.30.70.260">
    <property type="match status" value="1"/>
</dbReference>
<dbReference type="Pfam" id="PF00010">
    <property type="entry name" value="HLH"/>
    <property type="match status" value="1"/>
</dbReference>